<keyword evidence="4 7" id="KW-1133">Transmembrane helix</keyword>
<dbReference type="EMBL" id="JADIVZ010000011">
    <property type="protein sequence ID" value="MBF4163426.1"/>
    <property type="molecule type" value="Genomic_DNA"/>
</dbReference>
<comment type="caution">
    <text evidence="8">The sequence shown here is derived from an EMBL/GenBank/DDBJ whole genome shotgun (WGS) entry which is preliminary data.</text>
</comment>
<dbReference type="InterPro" id="IPR019108">
    <property type="entry name" value="Caa3_assmbl_CtaG-rel"/>
</dbReference>
<dbReference type="AlphaFoldDB" id="A0A930V3Z4"/>
<evidence type="ECO:0000256" key="5">
    <source>
        <dbReference type="ARBA" id="ARBA00023136"/>
    </source>
</evidence>
<dbReference type="Pfam" id="PF09678">
    <property type="entry name" value="Caa3_CtaG"/>
    <property type="match status" value="1"/>
</dbReference>
<name>A0A930V3Z4_9ACTN</name>
<keyword evidence="3 7" id="KW-0812">Transmembrane</keyword>
<gene>
    <name evidence="8" type="ORF">ISG29_17175</name>
</gene>
<dbReference type="RefSeq" id="WP_194504684.1">
    <property type="nucleotide sequence ID" value="NZ_JADIVZ010000011.1"/>
</dbReference>
<feature type="transmembrane region" description="Helical" evidence="7">
    <location>
        <begin position="171"/>
        <end position="187"/>
    </location>
</feature>
<evidence type="ECO:0000256" key="7">
    <source>
        <dbReference type="SAM" id="Phobius"/>
    </source>
</evidence>
<feature type="region of interest" description="Disordered" evidence="6">
    <location>
        <begin position="295"/>
        <end position="316"/>
    </location>
</feature>
<accession>A0A930V3Z4</accession>
<feature type="transmembrane region" description="Helical" evidence="7">
    <location>
        <begin position="82"/>
        <end position="103"/>
    </location>
</feature>
<protein>
    <submittedName>
        <fullName evidence="8">Cytochrome c oxidase assembly protein</fullName>
    </submittedName>
</protein>
<feature type="transmembrane region" description="Helical" evidence="7">
    <location>
        <begin position="249"/>
        <end position="271"/>
    </location>
</feature>
<evidence type="ECO:0000256" key="3">
    <source>
        <dbReference type="ARBA" id="ARBA00022692"/>
    </source>
</evidence>
<feature type="transmembrane region" description="Helical" evidence="7">
    <location>
        <begin position="54"/>
        <end position="76"/>
    </location>
</feature>
<keyword evidence="2" id="KW-1003">Cell membrane</keyword>
<evidence type="ECO:0000256" key="6">
    <source>
        <dbReference type="SAM" id="MobiDB-lite"/>
    </source>
</evidence>
<reference evidence="8" key="1">
    <citation type="submission" date="2020-11" db="EMBL/GenBank/DDBJ databases">
        <title>Nocardioides sp. CBS4Y-1, whole genome shotgun sequence.</title>
        <authorList>
            <person name="Tuo L."/>
        </authorList>
    </citation>
    <scope>NUCLEOTIDE SEQUENCE</scope>
    <source>
        <strain evidence="8">CBS4Y-1</strain>
    </source>
</reference>
<dbReference type="Proteomes" id="UP000656804">
    <property type="component" value="Unassembled WGS sequence"/>
</dbReference>
<feature type="transmembrane region" description="Helical" evidence="7">
    <location>
        <begin position="199"/>
        <end position="219"/>
    </location>
</feature>
<feature type="transmembrane region" description="Helical" evidence="7">
    <location>
        <begin position="25"/>
        <end position="42"/>
    </location>
</feature>
<evidence type="ECO:0000313" key="8">
    <source>
        <dbReference type="EMBL" id="MBF4163426.1"/>
    </source>
</evidence>
<feature type="transmembrane region" description="Helical" evidence="7">
    <location>
        <begin position="130"/>
        <end position="151"/>
    </location>
</feature>
<evidence type="ECO:0000256" key="1">
    <source>
        <dbReference type="ARBA" id="ARBA00004651"/>
    </source>
</evidence>
<organism evidence="8 9">
    <name type="scientific">Nocardioides acrostichi</name>
    <dbReference type="NCBI Taxonomy" id="2784339"/>
    <lineage>
        <taxon>Bacteria</taxon>
        <taxon>Bacillati</taxon>
        <taxon>Actinomycetota</taxon>
        <taxon>Actinomycetes</taxon>
        <taxon>Propionibacteriales</taxon>
        <taxon>Nocardioidaceae</taxon>
        <taxon>Nocardioides</taxon>
    </lineage>
</organism>
<dbReference type="GO" id="GO:0005886">
    <property type="term" value="C:plasma membrane"/>
    <property type="evidence" value="ECO:0007669"/>
    <property type="project" value="UniProtKB-SubCell"/>
</dbReference>
<evidence type="ECO:0000256" key="2">
    <source>
        <dbReference type="ARBA" id="ARBA00022475"/>
    </source>
</evidence>
<sequence>MQPLTAADLPPLTWARFASSWSLEPVWLIVCATLATGYLVAFRTAAHQGRRLPLWRAVSFCAGTSTAWVVVASAVGGYSTSLFWMHMVMHLALIMLVPALLVLGRPLTVLVAATSAGADSGLAHALRGRLTGTLLSPAAGLVVYTLVVVGTHLTDFLDQVVVHPWLADGEQALYVVAGVLFLMPLLGDEPLRRDPSHLFRLGLLVVAMVPDTIVGIVLLQASAAPFPGMIAARPAWALDGLDDVHVGGALMWAGGDALMMAIAVALVIAIVTSPARRAHMIGPWLEGVRASTLSERSAFDSPPDDAASGPHAPVDADSDEAFEAYNAMLARLRGSEES</sequence>
<evidence type="ECO:0000256" key="4">
    <source>
        <dbReference type="ARBA" id="ARBA00022989"/>
    </source>
</evidence>
<keyword evidence="5 7" id="KW-0472">Membrane</keyword>
<comment type="subcellular location">
    <subcellularLocation>
        <location evidence="1">Cell membrane</location>
        <topology evidence="1">Multi-pass membrane protein</topology>
    </subcellularLocation>
</comment>
<evidence type="ECO:0000313" key="9">
    <source>
        <dbReference type="Proteomes" id="UP000656804"/>
    </source>
</evidence>
<proteinExistence type="predicted"/>
<keyword evidence="9" id="KW-1185">Reference proteome</keyword>